<sequence length="186" mass="21277">MKNVAYILMLIALLGSESCDGTKRESENEIFVINELFMLRTEGMILCQIAEAADSDRQILNACDRFHAYYAATQPEFLSLCDGRSIALDESDFDTIWENVERGVKKNAVFSKSDFITLTTDNILRSIALHEIILERMEWEDVSYYAFKSLPELYNQQQLLSDLRRSEHENSPEARVAEVHNSAIAL</sequence>
<evidence type="ECO:0008006" key="3">
    <source>
        <dbReference type="Google" id="ProtNLM"/>
    </source>
</evidence>
<dbReference type="EMBL" id="JBHUMA010000006">
    <property type="protein sequence ID" value="MFD2599629.1"/>
    <property type="molecule type" value="Genomic_DNA"/>
</dbReference>
<name>A0ABW5NLA2_9SPHI</name>
<accession>A0ABW5NLA2</accession>
<comment type="caution">
    <text evidence="1">The sequence shown here is derived from an EMBL/GenBank/DDBJ whole genome shotgun (WGS) entry which is preliminary data.</text>
</comment>
<protein>
    <recommendedName>
        <fullName evidence="3">DUF4142 domain-containing protein</fullName>
    </recommendedName>
</protein>
<reference evidence="2" key="1">
    <citation type="journal article" date="2019" name="Int. J. Syst. Evol. Microbiol.">
        <title>The Global Catalogue of Microorganisms (GCM) 10K type strain sequencing project: providing services to taxonomists for standard genome sequencing and annotation.</title>
        <authorList>
            <consortium name="The Broad Institute Genomics Platform"/>
            <consortium name="The Broad Institute Genome Sequencing Center for Infectious Disease"/>
            <person name="Wu L."/>
            <person name="Ma J."/>
        </authorList>
    </citation>
    <scope>NUCLEOTIDE SEQUENCE [LARGE SCALE GENOMIC DNA]</scope>
    <source>
        <strain evidence="2">KCTC 42248</strain>
    </source>
</reference>
<proteinExistence type="predicted"/>
<dbReference type="Proteomes" id="UP001597393">
    <property type="component" value="Unassembled WGS sequence"/>
</dbReference>
<keyword evidence="2" id="KW-1185">Reference proteome</keyword>
<organism evidence="1 2">
    <name type="scientific">Sphingobacterium corticis</name>
    <dbReference type="NCBI Taxonomy" id="1812823"/>
    <lineage>
        <taxon>Bacteria</taxon>
        <taxon>Pseudomonadati</taxon>
        <taxon>Bacteroidota</taxon>
        <taxon>Sphingobacteriia</taxon>
        <taxon>Sphingobacteriales</taxon>
        <taxon>Sphingobacteriaceae</taxon>
        <taxon>Sphingobacterium</taxon>
    </lineage>
</organism>
<gene>
    <name evidence="1" type="ORF">ACFSQ3_11755</name>
</gene>
<dbReference type="RefSeq" id="WP_380869755.1">
    <property type="nucleotide sequence ID" value="NZ_JBHUMA010000006.1"/>
</dbReference>
<evidence type="ECO:0000313" key="1">
    <source>
        <dbReference type="EMBL" id="MFD2599629.1"/>
    </source>
</evidence>
<evidence type="ECO:0000313" key="2">
    <source>
        <dbReference type="Proteomes" id="UP001597393"/>
    </source>
</evidence>